<feature type="domain" description="Protein kinase" evidence="3">
    <location>
        <begin position="34"/>
        <end position="315"/>
    </location>
</feature>
<dbReference type="OrthoDB" id="7166208at2"/>
<dbReference type="PATRIC" id="fig|1238182.3.peg.1411"/>
<dbReference type="SUPFAM" id="SSF56112">
    <property type="entry name" value="Protein kinase-like (PK-like)"/>
    <property type="match status" value="1"/>
</dbReference>
<keyword evidence="5" id="KW-1185">Reference proteome</keyword>
<protein>
    <recommendedName>
        <fullName evidence="3">Protein kinase domain-containing protein</fullName>
    </recommendedName>
</protein>
<name>K9GZF1_9PROT</name>
<dbReference type="SMART" id="SM00220">
    <property type="entry name" value="S_TKc"/>
    <property type="match status" value="1"/>
</dbReference>
<evidence type="ECO:0000313" key="5">
    <source>
        <dbReference type="Proteomes" id="UP000009881"/>
    </source>
</evidence>
<proteinExistence type="predicted"/>
<dbReference type="InterPro" id="IPR011009">
    <property type="entry name" value="Kinase-like_dom_sf"/>
</dbReference>
<evidence type="ECO:0000256" key="1">
    <source>
        <dbReference type="SAM" id="MobiDB-lite"/>
    </source>
</evidence>
<dbReference type="RefSeq" id="WP_009539856.1">
    <property type="nucleotide sequence ID" value="NZ_ANHY01000006.1"/>
</dbReference>
<reference evidence="4 5" key="1">
    <citation type="journal article" date="2013" name="Genome Announc.">
        <title>Draft Genome Sequence of an Alphaproteobacterium, Caenispirillum salinarum AK4(T), Isolated from a Solar Saltern.</title>
        <authorList>
            <person name="Khatri I."/>
            <person name="Singh A."/>
            <person name="Korpole S."/>
            <person name="Pinnaka A.K."/>
            <person name="Subramanian S."/>
        </authorList>
    </citation>
    <scope>NUCLEOTIDE SEQUENCE [LARGE SCALE GENOMIC DNA]</scope>
    <source>
        <strain evidence="4 5">AK4</strain>
    </source>
</reference>
<feature type="region of interest" description="Disordered" evidence="1">
    <location>
        <begin position="1"/>
        <end position="50"/>
    </location>
</feature>
<comment type="caution">
    <text evidence="4">The sequence shown here is derived from an EMBL/GenBank/DDBJ whole genome shotgun (WGS) entry which is preliminary data.</text>
</comment>
<dbReference type="EMBL" id="ANHY01000006">
    <property type="protein sequence ID" value="EKV31375.1"/>
    <property type="molecule type" value="Genomic_DNA"/>
</dbReference>
<dbReference type="InterPro" id="IPR000719">
    <property type="entry name" value="Prot_kinase_dom"/>
</dbReference>
<dbReference type="PROSITE" id="PS50011">
    <property type="entry name" value="PROTEIN_KINASE_DOM"/>
    <property type="match status" value="1"/>
</dbReference>
<keyword evidence="2" id="KW-0812">Transmembrane</keyword>
<organism evidence="4 5">
    <name type="scientific">Caenispirillum salinarum AK4</name>
    <dbReference type="NCBI Taxonomy" id="1238182"/>
    <lineage>
        <taxon>Bacteria</taxon>
        <taxon>Pseudomonadati</taxon>
        <taxon>Pseudomonadota</taxon>
        <taxon>Alphaproteobacteria</taxon>
        <taxon>Rhodospirillales</taxon>
        <taxon>Novispirillaceae</taxon>
        <taxon>Caenispirillum</taxon>
    </lineage>
</organism>
<keyword evidence="2" id="KW-0472">Membrane</keyword>
<evidence type="ECO:0000259" key="3">
    <source>
        <dbReference type="PROSITE" id="PS50011"/>
    </source>
</evidence>
<dbReference type="Gene3D" id="1.10.510.10">
    <property type="entry name" value="Transferase(Phosphotransferase) domain 1"/>
    <property type="match status" value="1"/>
</dbReference>
<dbReference type="AlphaFoldDB" id="K9GZF1"/>
<dbReference type="GO" id="GO:0005524">
    <property type="term" value="F:ATP binding"/>
    <property type="evidence" value="ECO:0007669"/>
    <property type="project" value="InterPro"/>
</dbReference>
<evidence type="ECO:0000256" key="2">
    <source>
        <dbReference type="SAM" id="Phobius"/>
    </source>
</evidence>
<dbReference type="eggNOG" id="COG0515">
    <property type="taxonomic scope" value="Bacteria"/>
</dbReference>
<dbReference type="GO" id="GO:0004672">
    <property type="term" value="F:protein kinase activity"/>
    <property type="evidence" value="ECO:0007669"/>
    <property type="project" value="InterPro"/>
</dbReference>
<feature type="compositionally biased region" description="Low complexity" evidence="1">
    <location>
        <begin position="1"/>
        <end position="13"/>
    </location>
</feature>
<dbReference type="Proteomes" id="UP000009881">
    <property type="component" value="Unassembled WGS sequence"/>
</dbReference>
<feature type="compositionally biased region" description="Basic and acidic residues" evidence="1">
    <location>
        <begin position="14"/>
        <end position="33"/>
    </location>
</feature>
<dbReference type="STRING" id="1238182.C882_3748"/>
<feature type="transmembrane region" description="Helical" evidence="2">
    <location>
        <begin position="688"/>
        <end position="707"/>
    </location>
</feature>
<sequence length="710" mass="78747">MAATATAKATAKAADPDSGKKSAEKGKAADKAGKGSPQTGGGGGAASADPVKLRDRFEIHPDKPLPDLDTPSAKAFEVQDRRGAGRALYALIGRADTLQRTTVMRALRGMQNPGMLQFIEGGTIDWPPEGRKVIASIYERPAGGKVMADLNATIDVISDQFFAKKVIKPLHDALAELRSRSVTHRAIRPDNVYFFDAKGDRLVLGDCLTTPPGYDNPALFEPIETALCTPEGRGSGHYSDDMFSLGVTLLFLMLGTNPVRGRDPEEVMRQRLEQGSYATLAGENRVPLSMIEPLRGLLHDDSRERWTLEQLDLWLNGRRLTPLQPRMEKRAQRAFKVGNNEFATARGAAYGLMKNWDKALGIIKEGRLEVWLRRGLEDNERADQLSTVIKVVEALPGDKRGQGDLMVARCVMVLFPEAPLCFRNVRCTLDGFGPALASTMMRKGDVKPFADMVTWDVVKYWVQAQSVYNPEHTQAEQNFRDMRIFLANKNKGYGIERIAYEQNENMPCLSSFVETEHVSEIRELLPALENASKSADTKTWPVDRHIAAFTASRYERDLTPQLKAMEDPEPERQALGMLSLLAVLQWRLGPEALFGLTSWLGGLVTPVVNSYHSRERRKRMEKEIPRVVRKGSLPELYNLLDNAEERGSDHEGFETAKAEYAQAKRQITALETGQAARDENATRMGHQAAAVGSVIVGLLTILLLLLVRLF</sequence>
<keyword evidence="2" id="KW-1133">Transmembrane helix</keyword>
<gene>
    <name evidence="4" type="ORF">C882_3748</name>
</gene>
<evidence type="ECO:0000313" key="4">
    <source>
        <dbReference type="EMBL" id="EKV31375.1"/>
    </source>
</evidence>
<accession>K9GZF1</accession>